<proteinExistence type="predicted"/>
<keyword evidence="1" id="KW-1133">Transmembrane helix</keyword>
<sequence length="66" mass="7725">MDSTAQLFHRCYARRSLYISAALPFFFFSFFSSSWPRIETTPGPHVMIAQQKCDGAHHERIKLLNY</sequence>
<dbReference type="Proteomes" id="UP000294847">
    <property type="component" value="Chromosome 6"/>
</dbReference>
<gene>
    <name evidence="2" type="ORF">PoMZ_05832</name>
</gene>
<reference evidence="2 3" key="1">
    <citation type="journal article" date="2019" name="Mol. Biol. Evol.">
        <title>Blast fungal genomes show frequent chromosomal changes, gene gains and losses, and effector gene turnover.</title>
        <authorList>
            <person name="Gomez Luciano L.B."/>
            <person name="Jason Tsai I."/>
            <person name="Chuma I."/>
            <person name="Tosa Y."/>
            <person name="Chen Y.H."/>
            <person name="Li J.Y."/>
            <person name="Li M.Y."/>
            <person name="Jade Lu M.Y."/>
            <person name="Nakayashiki H."/>
            <person name="Li W.H."/>
        </authorList>
    </citation>
    <scope>NUCLEOTIDE SEQUENCE [LARGE SCALE GENOMIC DNA]</scope>
    <source>
        <strain evidence="2">MZ5-1-6</strain>
    </source>
</reference>
<feature type="transmembrane region" description="Helical" evidence="1">
    <location>
        <begin position="16"/>
        <end position="35"/>
    </location>
</feature>
<dbReference type="AlphaFoldDB" id="A0A4P7NPI7"/>
<protein>
    <submittedName>
        <fullName evidence="2">Uncharacterized protein</fullName>
    </submittedName>
</protein>
<evidence type="ECO:0000256" key="1">
    <source>
        <dbReference type="SAM" id="Phobius"/>
    </source>
</evidence>
<keyword evidence="1" id="KW-0812">Transmembrane</keyword>
<evidence type="ECO:0000313" key="3">
    <source>
        <dbReference type="Proteomes" id="UP000294847"/>
    </source>
</evidence>
<dbReference type="EMBL" id="CP034209">
    <property type="protein sequence ID" value="QBZ64139.1"/>
    <property type="molecule type" value="Genomic_DNA"/>
</dbReference>
<evidence type="ECO:0000313" key="2">
    <source>
        <dbReference type="EMBL" id="QBZ64139.1"/>
    </source>
</evidence>
<accession>A0A4P7NPI7</accession>
<organism evidence="2 3">
    <name type="scientific">Pyricularia oryzae</name>
    <name type="common">Rice blast fungus</name>
    <name type="synonym">Magnaporthe oryzae</name>
    <dbReference type="NCBI Taxonomy" id="318829"/>
    <lineage>
        <taxon>Eukaryota</taxon>
        <taxon>Fungi</taxon>
        <taxon>Dikarya</taxon>
        <taxon>Ascomycota</taxon>
        <taxon>Pezizomycotina</taxon>
        <taxon>Sordariomycetes</taxon>
        <taxon>Sordariomycetidae</taxon>
        <taxon>Magnaporthales</taxon>
        <taxon>Pyriculariaceae</taxon>
        <taxon>Pyricularia</taxon>
    </lineage>
</organism>
<keyword evidence="1" id="KW-0472">Membrane</keyword>
<name>A0A4P7NPI7_PYROR</name>